<evidence type="ECO:0000313" key="2">
    <source>
        <dbReference type="Proteomes" id="UP000198908"/>
    </source>
</evidence>
<name>A0A1G6T7T2_9BURK</name>
<dbReference type="RefSeq" id="WP_091999275.1">
    <property type="nucleotide sequence ID" value="NZ_FMYQ01000016.1"/>
</dbReference>
<dbReference type="GO" id="GO:0008168">
    <property type="term" value="F:methyltransferase activity"/>
    <property type="evidence" value="ECO:0007669"/>
    <property type="project" value="UniProtKB-KW"/>
</dbReference>
<dbReference type="Proteomes" id="UP000198908">
    <property type="component" value="Unassembled WGS sequence"/>
</dbReference>
<dbReference type="OrthoDB" id="6911669at2"/>
<accession>A0A1G6T7T2</accession>
<gene>
    <name evidence="1" type="ORF">SAMN05421548_116132</name>
</gene>
<dbReference type="InterPro" id="IPR029063">
    <property type="entry name" value="SAM-dependent_MTases_sf"/>
</dbReference>
<evidence type="ECO:0000313" key="1">
    <source>
        <dbReference type="EMBL" id="SDD24507.1"/>
    </source>
</evidence>
<dbReference type="EMBL" id="FMYQ01000016">
    <property type="protein sequence ID" value="SDD24507.1"/>
    <property type="molecule type" value="Genomic_DNA"/>
</dbReference>
<reference evidence="2" key="1">
    <citation type="submission" date="2016-09" db="EMBL/GenBank/DDBJ databases">
        <authorList>
            <person name="Varghese N."/>
            <person name="Submissions S."/>
        </authorList>
    </citation>
    <scope>NUCLEOTIDE SEQUENCE [LARGE SCALE GENOMIC DNA]</scope>
    <source>
        <strain evidence="2">TNe-862</strain>
    </source>
</reference>
<dbReference type="Gene3D" id="3.40.50.150">
    <property type="entry name" value="Vaccinia Virus protein VP39"/>
    <property type="match status" value="1"/>
</dbReference>
<keyword evidence="2" id="KW-1185">Reference proteome</keyword>
<protein>
    <submittedName>
        <fullName evidence="1">Methyltransferase domain-containing protein</fullName>
    </submittedName>
</protein>
<proteinExistence type="predicted"/>
<dbReference type="AlphaFoldDB" id="A0A1G6T7T2"/>
<keyword evidence="1" id="KW-0808">Transferase</keyword>
<organism evidence="1 2">
    <name type="scientific">Paraburkholderia lycopersici</name>
    <dbReference type="NCBI Taxonomy" id="416944"/>
    <lineage>
        <taxon>Bacteria</taxon>
        <taxon>Pseudomonadati</taxon>
        <taxon>Pseudomonadota</taxon>
        <taxon>Betaproteobacteria</taxon>
        <taxon>Burkholderiales</taxon>
        <taxon>Burkholderiaceae</taxon>
        <taxon>Paraburkholderia</taxon>
    </lineage>
</organism>
<dbReference type="SUPFAM" id="SSF53335">
    <property type="entry name" value="S-adenosyl-L-methionine-dependent methyltransferases"/>
    <property type="match status" value="1"/>
</dbReference>
<dbReference type="GO" id="GO:0032259">
    <property type="term" value="P:methylation"/>
    <property type="evidence" value="ECO:0007669"/>
    <property type="project" value="UniProtKB-KW"/>
</dbReference>
<dbReference type="STRING" id="416944.SAMN05421548_116132"/>
<sequence>MLKQIVENYSVVSPISGSERFPQGKSAAPKELIFHILDDNTTSVAVLDIGFGEGQLGKLIKANPATAHWAVDGVDGYAVNCSNGELFAEKLYRNVWHGLAQDIPSEQFKQYKILCLLDVIEHLSAETAKWLLRTLLASMADDAFLFISTPLWFYPQETIQPGDLEEHLIGVPATSMLALMPKIYAVNPPLIGGFVLGKRSLDFIEFFQPTTDKHFSYEKGLAIANVVNCQHTPGVVFKYW</sequence>
<keyword evidence="1" id="KW-0489">Methyltransferase</keyword>